<comment type="PTM">
    <text evidence="1">The conversion to 3-oxoalanine (also known as C-formylglycine, FGly), of a serine or cysteine residue in prokaryotes and of a cysteine residue in eukaryotes, is critical for catalytic activity.</text>
</comment>
<dbReference type="PIRSF" id="PIRSF036666">
    <property type="entry name" value="G6S"/>
    <property type="match status" value="1"/>
</dbReference>
<evidence type="ECO:0000313" key="4">
    <source>
        <dbReference type="EMBL" id="MBA8949794.1"/>
    </source>
</evidence>
<evidence type="ECO:0000259" key="3">
    <source>
        <dbReference type="Pfam" id="PF00884"/>
    </source>
</evidence>
<dbReference type="InterPro" id="IPR012251">
    <property type="entry name" value="GlcNAc_6-SO4ase"/>
</dbReference>
<feature type="chain" id="PRO_5038404205" evidence="2">
    <location>
        <begin position="25"/>
        <end position="498"/>
    </location>
</feature>
<gene>
    <name evidence="4" type="ORF">HNR61_001392</name>
</gene>
<dbReference type="GO" id="GO:0030203">
    <property type="term" value="P:glycosaminoglycan metabolic process"/>
    <property type="evidence" value="ECO:0007669"/>
    <property type="project" value="InterPro"/>
</dbReference>
<protein>
    <submittedName>
        <fullName evidence="4">Arylsulfatase A-like enzyme</fullName>
    </submittedName>
</protein>
<organism evidence="4 5">
    <name type="scientific">Actinomadura namibiensis</name>
    <dbReference type="NCBI Taxonomy" id="182080"/>
    <lineage>
        <taxon>Bacteria</taxon>
        <taxon>Bacillati</taxon>
        <taxon>Actinomycetota</taxon>
        <taxon>Actinomycetes</taxon>
        <taxon>Streptosporangiales</taxon>
        <taxon>Thermomonosporaceae</taxon>
        <taxon>Actinomadura</taxon>
    </lineage>
</organism>
<dbReference type="SUPFAM" id="SSF53649">
    <property type="entry name" value="Alkaline phosphatase-like"/>
    <property type="match status" value="1"/>
</dbReference>
<dbReference type="InterPro" id="IPR017850">
    <property type="entry name" value="Alkaline_phosphatase_core_sf"/>
</dbReference>
<keyword evidence="2" id="KW-0732">Signal</keyword>
<evidence type="ECO:0000256" key="2">
    <source>
        <dbReference type="SAM" id="SignalP"/>
    </source>
</evidence>
<dbReference type="PANTHER" id="PTHR43108:SF8">
    <property type="entry name" value="SD21168P"/>
    <property type="match status" value="1"/>
</dbReference>
<dbReference type="CDD" id="cd16147">
    <property type="entry name" value="G6S"/>
    <property type="match status" value="1"/>
</dbReference>
<feature type="signal peptide" evidence="2">
    <location>
        <begin position="1"/>
        <end position="24"/>
    </location>
</feature>
<dbReference type="EMBL" id="JACJIA010000001">
    <property type="protein sequence ID" value="MBA8949794.1"/>
    <property type="molecule type" value="Genomic_DNA"/>
</dbReference>
<dbReference type="InterPro" id="IPR000917">
    <property type="entry name" value="Sulfatase_N"/>
</dbReference>
<name>A0A7W3LKJ3_ACTNM</name>
<proteinExistence type="predicted"/>
<dbReference type="GO" id="GO:0008449">
    <property type="term" value="F:N-acetylglucosamine-6-sulfatase activity"/>
    <property type="evidence" value="ECO:0007669"/>
    <property type="project" value="InterPro"/>
</dbReference>
<dbReference type="AlphaFoldDB" id="A0A7W3LKJ3"/>
<keyword evidence="5" id="KW-1185">Reference proteome</keyword>
<sequence>MRNRLWYLPALLLLLTACFPGSRADGPGPRPPADRPNFIVVLADDLDESLMPYMPRVRRLLAEQGTTLSRFYANLPWCCPSRATLLRGQYAHNTGVRSNNPPNGGFRQFHGSGQEKSTLATWLRSAGYRTGLFGKYLNGYPEQVPGVPETYVPPGWDTWVSPVAGNPFRGFDYTLNVNGRIVHRKPSPRTYFTDVLAEEARGFVAAADKRPFFAYVTPTAPHPPAIPAPRHRSLYPEAKAPRGPAYDPPDMTGRPAELRRLPRVTRGEKEEWDELFRQRARSVAAIDEMVESLVEALRAKGRLKNTYLVVTSDNGFHLGQYRMAPGKNTGYEGDTRVPFVVRGPGVPAGRRVNALAGNVDIAPTIAELAGARTPPFVDGRSLRPLLKGGGASGRNAFLLEHGTARATRPAGPDDSAPPYTPATREKAYLPAFAGLRTDRYLYLEYVTRERELYDLWTDPHQLRNLAGTDPVEPRLASWLSRLRACAGEQCRRAESGAP</sequence>
<dbReference type="PROSITE" id="PS51257">
    <property type="entry name" value="PROKAR_LIPOPROTEIN"/>
    <property type="match status" value="1"/>
</dbReference>
<dbReference type="Proteomes" id="UP000572680">
    <property type="component" value="Unassembled WGS sequence"/>
</dbReference>
<feature type="domain" description="Sulfatase N-terminal" evidence="3">
    <location>
        <begin position="36"/>
        <end position="371"/>
    </location>
</feature>
<evidence type="ECO:0000313" key="5">
    <source>
        <dbReference type="Proteomes" id="UP000572680"/>
    </source>
</evidence>
<accession>A0A7W3LKJ3</accession>
<dbReference type="RefSeq" id="WP_182842160.1">
    <property type="nucleotide sequence ID" value="NZ_BAAALP010000025.1"/>
</dbReference>
<reference evidence="4 5" key="1">
    <citation type="submission" date="2020-08" db="EMBL/GenBank/DDBJ databases">
        <title>Genomic Encyclopedia of Type Strains, Phase IV (KMG-IV): sequencing the most valuable type-strain genomes for metagenomic binning, comparative biology and taxonomic classification.</title>
        <authorList>
            <person name="Goeker M."/>
        </authorList>
    </citation>
    <scope>NUCLEOTIDE SEQUENCE [LARGE SCALE GENOMIC DNA]</scope>
    <source>
        <strain evidence="4 5">DSM 44197</strain>
    </source>
</reference>
<dbReference type="Pfam" id="PF00884">
    <property type="entry name" value="Sulfatase"/>
    <property type="match status" value="1"/>
</dbReference>
<comment type="caution">
    <text evidence="4">The sequence shown here is derived from an EMBL/GenBank/DDBJ whole genome shotgun (WGS) entry which is preliminary data.</text>
</comment>
<evidence type="ECO:0000256" key="1">
    <source>
        <dbReference type="PIRSR" id="PIRSR036666-50"/>
    </source>
</evidence>
<feature type="modified residue" description="3-oxoalanine (Cys)" evidence="1">
    <location>
        <position position="78"/>
    </location>
</feature>
<dbReference type="Gene3D" id="3.40.720.10">
    <property type="entry name" value="Alkaline Phosphatase, subunit A"/>
    <property type="match status" value="1"/>
</dbReference>
<dbReference type="PANTHER" id="PTHR43108">
    <property type="entry name" value="N-ACETYLGLUCOSAMINE-6-SULFATASE FAMILY MEMBER"/>
    <property type="match status" value="1"/>
</dbReference>